<comment type="caution">
    <text evidence="6">The sequence shown here is derived from an EMBL/GenBank/DDBJ whole genome shotgun (WGS) entry which is preliminary data.</text>
</comment>
<dbReference type="SUPFAM" id="SSF49265">
    <property type="entry name" value="Fibronectin type III"/>
    <property type="match status" value="1"/>
</dbReference>
<accession>A0AAV7RUH3</accession>
<dbReference type="GO" id="GO:0005886">
    <property type="term" value="C:plasma membrane"/>
    <property type="evidence" value="ECO:0007669"/>
    <property type="project" value="TreeGrafter"/>
</dbReference>
<dbReference type="EMBL" id="JANPWB010000009">
    <property type="protein sequence ID" value="KAJ1156441.1"/>
    <property type="molecule type" value="Genomic_DNA"/>
</dbReference>
<keyword evidence="1" id="KW-0433">Leucine-rich repeat</keyword>
<dbReference type="AlphaFoldDB" id="A0AAV7RUH3"/>
<evidence type="ECO:0000313" key="6">
    <source>
        <dbReference type="EMBL" id="KAJ1156441.1"/>
    </source>
</evidence>
<keyword evidence="7" id="KW-1185">Reference proteome</keyword>
<dbReference type="InterPro" id="IPR001611">
    <property type="entry name" value="Leu-rich_rpt"/>
</dbReference>
<name>A0AAV7RUH3_PLEWA</name>
<evidence type="ECO:0000259" key="5">
    <source>
        <dbReference type="PROSITE" id="PS50853"/>
    </source>
</evidence>
<dbReference type="InterPro" id="IPR032675">
    <property type="entry name" value="LRR_dom_sf"/>
</dbReference>
<keyword evidence="4" id="KW-0812">Transmembrane</keyword>
<dbReference type="CDD" id="cd00063">
    <property type="entry name" value="FN3"/>
    <property type="match status" value="1"/>
</dbReference>
<organism evidence="6 7">
    <name type="scientific">Pleurodeles waltl</name>
    <name type="common">Iberian ribbed newt</name>
    <dbReference type="NCBI Taxonomy" id="8319"/>
    <lineage>
        <taxon>Eukaryota</taxon>
        <taxon>Metazoa</taxon>
        <taxon>Chordata</taxon>
        <taxon>Craniata</taxon>
        <taxon>Vertebrata</taxon>
        <taxon>Euteleostomi</taxon>
        <taxon>Amphibia</taxon>
        <taxon>Batrachia</taxon>
        <taxon>Caudata</taxon>
        <taxon>Salamandroidea</taxon>
        <taxon>Salamandridae</taxon>
        <taxon>Pleurodelinae</taxon>
        <taxon>Pleurodeles</taxon>
    </lineage>
</organism>
<evidence type="ECO:0000256" key="2">
    <source>
        <dbReference type="ARBA" id="ARBA00022729"/>
    </source>
</evidence>
<dbReference type="InterPro" id="IPR050541">
    <property type="entry name" value="LRR_TM_domain-containing"/>
</dbReference>
<dbReference type="PANTHER" id="PTHR24369">
    <property type="entry name" value="ANTIGEN BSP, PUTATIVE-RELATED"/>
    <property type="match status" value="1"/>
</dbReference>
<dbReference type="InterPro" id="IPR003591">
    <property type="entry name" value="Leu-rich_rpt_typical-subtyp"/>
</dbReference>
<keyword evidence="4" id="KW-1133">Transmembrane helix</keyword>
<dbReference type="Pfam" id="PF00041">
    <property type="entry name" value="fn3"/>
    <property type="match status" value="1"/>
</dbReference>
<evidence type="ECO:0000256" key="1">
    <source>
        <dbReference type="ARBA" id="ARBA00022614"/>
    </source>
</evidence>
<dbReference type="Pfam" id="PF13855">
    <property type="entry name" value="LRR_8"/>
    <property type="match status" value="2"/>
</dbReference>
<proteinExistence type="predicted"/>
<reference evidence="6" key="1">
    <citation type="journal article" date="2022" name="bioRxiv">
        <title>Sequencing and chromosome-scale assembly of the giantPleurodeles waltlgenome.</title>
        <authorList>
            <person name="Brown T."/>
            <person name="Elewa A."/>
            <person name="Iarovenko S."/>
            <person name="Subramanian E."/>
            <person name="Araus A.J."/>
            <person name="Petzold A."/>
            <person name="Susuki M."/>
            <person name="Suzuki K.-i.T."/>
            <person name="Hayashi T."/>
            <person name="Toyoda A."/>
            <person name="Oliveira C."/>
            <person name="Osipova E."/>
            <person name="Leigh N.D."/>
            <person name="Simon A."/>
            <person name="Yun M.H."/>
        </authorList>
    </citation>
    <scope>NUCLEOTIDE SEQUENCE</scope>
    <source>
        <strain evidence="6">20211129_DDA</strain>
        <tissue evidence="6">Liver</tissue>
    </source>
</reference>
<dbReference type="InterPro" id="IPR013783">
    <property type="entry name" value="Ig-like_fold"/>
</dbReference>
<protein>
    <recommendedName>
        <fullName evidence="5">Fibronectin type-III domain-containing protein</fullName>
    </recommendedName>
</protein>
<dbReference type="PROSITE" id="PS51450">
    <property type="entry name" value="LRR"/>
    <property type="match status" value="2"/>
</dbReference>
<dbReference type="Gene3D" id="2.60.40.10">
    <property type="entry name" value="Immunoglobulins"/>
    <property type="match status" value="1"/>
</dbReference>
<dbReference type="SUPFAM" id="SSF52058">
    <property type="entry name" value="L domain-like"/>
    <property type="match status" value="1"/>
</dbReference>
<keyword evidence="2" id="KW-0732">Signal</keyword>
<dbReference type="PANTHER" id="PTHR24369:SF210">
    <property type="entry name" value="CHAOPTIN-RELATED"/>
    <property type="match status" value="1"/>
</dbReference>
<evidence type="ECO:0000256" key="3">
    <source>
        <dbReference type="ARBA" id="ARBA00022737"/>
    </source>
</evidence>
<keyword evidence="4" id="KW-0472">Membrane</keyword>
<dbReference type="SMART" id="SM00369">
    <property type="entry name" value="LRR_TYP"/>
    <property type="match status" value="5"/>
</dbReference>
<dbReference type="Proteomes" id="UP001066276">
    <property type="component" value="Chromosome 5"/>
</dbReference>
<feature type="domain" description="Fibronectin type-III" evidence="5">
    <location>
        <begin position="626"/>
        <end position="719"/>
    </location>
</feature>
<evidence type="ECO:0000256" key="4">
    <source>
        <dbReference type="SAM" id="Phobius"/>
    </source>
</evidence>
<dbReference type="InterPro" id="IPR036116">
    <property type="entry name" value="FN3_sf"/>
</dbReference>
<dbReference type="PROSITE" id="PS50853">
    <property type="entry name" value="FN3"/>
    <property type="match status" value="1"/>
</dbReference>
<feature type="transmembrane region" description="Helical" evidence="4">
    <location>
        <begin position="727"/>
        <end position="753"/>
    </location>
</feature>
<dbReference type="SMART" id="SM00060">
    <property type="entry name" value="FN3"/>
    <property type="match status" value="1"/>
</dbReference>
<keyword evidence="3" id="KW-0677">Repeat</keyword>
<gene>
    <name evidence="6" type="ORF">NDU88_009160</name>
</gene>
<sequence>MSEASCSGDSPVRPCSWCGSQIEPWAAVQRGWQTERSSRQAWLVSVSLASTIAVRVEGDAFSRSASSRKKNMFFILLPGMLIAWKLVPASTNVEYLLGKDERGLIFTLLKLNDTDVNKNESICPEMSNGNLTKLAEVQKGLLKFPPCLPRTLTSLDLSHNKLRVIEVQKIVDLPELQILVLSYNNIMQLNWTGAVFNNLQRLDLAYNLLSSVPACHNMPELQWLSLAGNPLVKISPLAFSCFPSLRSIDLSGSVLGVESEGGIKDSAFAIKATDGITMKKMVSLTELDLSGTFLENIQPEWTKDLSNLRKLTISHMPHLESLKIEAFKNMPMLKELICKGSFALSWTDPKIFQHTPQLEILDFQNCNLSNFDRWHVNSSTVPRIILTGNPLKCSCELSWLLSETERVTLIRANETTCNRIERRTLSLLSLPELYKECQTIGNSTRPATEYESYTSTFYDTGVNSTDTSTQGSITIQEDPIASTTDVTVPSTAINFQAHHSTIGDQNISVSEGPSSAFVPVNPERTPLTFEGTSFVPSTISSSIMGPTKQHVTTQVNTIKKRTTIPHIPREYVSDIDYEEEEEEKTTAPHKIIVCDYHPCRHLQKPCHEIQKASMCYCPGLSADNVAPDPPRLRKVSEITDTSVQIQWCAPNSVVQRYQLVYQPVGSENLTIIDNIYITSREYTLYNLLPATTYQVCVISINKAGPSQTVPKLVSRIPCTKFQTRPSYIVILTTLCVTSGVFLLAIIILSACLYKQRKNTFVEKYDTHLVSYKNPAFDYSMKLQTFN</sequence>
<evidence type="ECO:0000313" key="7">
    <source>
        <dbReference type="Proteomes" id="UP001066276"/>
    </source>
</evidence>
<dbReference type="Gene3D" id="3.80.10.10">
    <property type="entry name" value="Ribonuclease Inhibitor"/>
    <property type="match status" value="2"/>
</dbReference>
<dbReference type="InterPro" id="IPR003961">
    <property type="entry name" value="FN3_dom"/>
</dbReference>